<reference evidence="2" key="1">
    <citation type="submission" date="2009-10" db="EMBL/GenBank/DDBJ databases">
        <title>Diversity of trophic interactions inside an arsenic-rich microbial ecosystem.</title>
        <authorList>
            <person name="Bertin P.N."/>
            <person name="Heinrich-Salmeron A."/>
            <person name="Pelletier E."/>
            <person name="Goulhen-Chollet F."/>
            <person name="Arsene-Ploetze F."/>
            <person name="Gallien S."/>
            <person name="Calteau A."/>
            <person name="Vallenet D."/>
            <person name="Casiot C."/>
            <person name="Chane-Woon-Ming B."/>
            <person name="Giloteaux L."/>
            <person name="Barakat M."/>
            <person name="Bonnefoy V."/>
            <person name="Bruneel O."/>
            <person name="Chandler M."/>
            <person name="Cleiss J."/>
            <person name="Duran R."/>
            <person name="Elbaz-Poulichet F."/>
            <person name="Fonknechten N."/>
            <person name="Lauga B."/>
            <person name="Mornico D."/>
            <person name="Ortet P."/>
            <person name="Schaeffer C."/>
            <person name="Siguier P."/>
            <person name="Alexander Thil Smith A."/>
            <person name="Van Dorsselaer A."/>
            <person name="Weissenbach J."/>
            <person name="Medigue C."/>
            <person name="Le Paslier D."/>
        </authorList>
    </citation>
    <scope>NUCLEOTIDE SEQUENCE</scope>
</reference>
<dbReference type="AlphaFoldDB" id="E6Q8V5"/>
<proteinExistence type="predicted"/>
<sequence length="48" mass="5464">MKTLNNGEHHSPEWWAVLVQIWAECADDPVLLLGLIAIVYLCFLALTR</sequence>
<protein>
    <submittedName>
        <fullName evidence="2">Uncharacterized protein</fullName>
    </submittedName>
</protein>
<keyword evidence="1" id="KW-1133">Transmembrane helix</keyword>
<organism evidence="2">
    <name type="scientific">mine drainage metagenome</name>
    <dbReference type="NCBI Taxonomy" id="410659"/>
    <lineage>
        <taxon>unclassified sequences</taxon>
        <taxon>metagenomes</taxon>
        <taxon>ecological metagenomes</taxon>
    </lineage>
</organism>
<dbReference type="EMBL" id="CABP01000016">
    <property type="protein sequence ID" value="CBI03631.1"/>
    <property type="molecule type" value="Genomic_DNA"/>
</dbReference>
<feature type="transmembrane region" description="Helical" evidence="1">
    <location>
        <begin position="30"/>
        <end position="47"/>
    </location>
</feature>
<keyword evidence="1" id="KW-0472">Membrane</keyword>
<accession>E6Q8V5</accession>
<comment type="caution">
    <text evidence="2">The sequence shown here is derived from an EMBL/GenBank/DDBJ whole genome shotgun (WGS) entry which is preliminary data.</text>
</comment>
<gene>
    <name evidence="2" type="ORF">CARN5_2961</name>
</gene>
<evidence type="ECO:0000256" key="1">
    <source>
        <dbReference type="SAM" id="Phobius"/>
    </source>
</evidence>
<keyword evidence="1" id="KW-0812">Transmembrane</keyword>
<name>E6Q8V5_9ZZZZ</name>
<evidence type="ECO:0000313" key="2">
    <source>
        <dbReference type="EMBL" id="CBI03631.1"/>
    </source>
</evidence>